<reference evidence="1 2" key="1">
    <citation type="journal article" date="2009" name="Appl. Environ. Microbiol.">
        <title>Three genomes from the phylum Acidobacteria provide insight into the lifestyles of these microorganisms in soils.</title>
        <authorList>
            <person name="Ward N.L."/>
            <person name="Challacombe J.F."/>
            <person name="Janssen P.H."/>
            <person name="Henrissat B."/>
            <person name="Coutinho P.M."/>
            <person name="Wu M."/>
            <person name="Xie G."/>
            <person name="Haft D.H."/>
            <person name="Sait M."/>
            <person name="Badger J."/>
            <person name="Barabote R.D."/>
            <person name="Bradley B."/>
            <person name="Brettin T.S."/>
            <person name="Brinkac L.M."/>
            <person name="Bruce D."/>
            <person name="Creasy T."/>
            <person name="Daugherty S.C."/>
            <person name="Davidsen T.M."/>
            <person name="DeBoy R.T."/>
            <person name="Detter J.C."/>
            <person name="Dodson R.J."/>
            <person name="Durkin A.S."/>
            <person name="Ganapathy A."/>
            <person name="Gwinn-Giglio M."/>
            <person name="Han C.S."/>
            <person name="Khouri H."/>
            <person name="Kiss H."/>
            <person name="Kothari S.P."/>
            <person name="Madupu R."/>
            <person name="Nelson K.E."/>
            <person name="Nelson W.C."/>
            <person name="Paulsen I."/>
            <person name="Penn K."/>
            <person name="Ren Q."/>
            <person name="Rosovitz M.J."/>
            <person name="Selengut J.D."/>
            <person name="Shrivastava S."/>
            <person name="Sullivan S.A."/>
            <person name="Tapia R."/>
            <person name="Thompson L.S."/>
            <person name="Watkins K.L."/>
            <person name="Yang Q."/>
            <person name="Yu C."/>
            <person name="Zafar N."/>
            <person name="Zhou L."/>
            <person name="Kuske C.R."/>
        </authorList>
    </citation>
    <scope>NUCLEOTIDE SEQUENCE [LARGE SCALE GENOMIC DNA]</scope>
    <source>
        <strain evidence="2">ATCC 51196 / DSM 11244 / BCRC 80197 / JCM 7670 / NBRC 15755 / NCIMB 13165 / 161</strain>
    </source>
</reference>
<evidence type="ECO:0000313" key="2">
    <source>
        <dbReference type="Proteomes" id="UP000002207"/>
    </source>
</evidence>
<dbReference type="InParanoid" id="C1F4P7"/>
<evidence type="ECO:0000313" key="1">
    <source>
        <dbReference type="EMBL" id="ACO33156.1"/>
    </source>
</evidence>
<dbReference type="HOGENOM" id="CLU_2340412_0_0_0"/>
<dbReference type="KEGG" id="aca:ACP_1167"/>
<keyword evidence="2" id="KW-1185">Reference proteome</keyword>
<dbReference type="Proteomes" id="UP000002207">
    <property type="component" value="Chromosome"/>
</dbReference>
<dbReference type="OrthoDB" id="9711255at2"/>
<sequence length="97" mass="9680">MKVDSTQAMKTGIQFAGEVILPGGSNLVSGDYKAGGIYAALGLAAKAVFGVPGLLVVSASSFANAVTGKNLIDFVKSVPPLELGAPMSKPASEEPAS</sequence>
<gene>
    <name evidence="1" type="ordered locus">ACP_1167</name>
</gene>
<dbReference type="AlphaFoldDB" id="C1F4P7"/>
<dbReference type="EMBL" id="CP001472">
    <property type="protein sequence ID" value="ACO33156.1"/>
    <property type="molecule type" value="Genomic_DNA"/>
</dbReference>
<dbReference type="InterPro" id="IPR045718">
    <property type="entry name" value="DUF6072"/>
</dbReference>
<name>C1F4P7_ACIC5</name>
<dbReference type="Pfam" id="PF19549">
    <property type="entry name" value="DUF6072"/>
    <property type="match status" value="1"/>
</dbReference>
<organism evidence="1 2">
    <name type="scientific">Acidobacterium capsulatum (strain ATCC 51196 / DSM 11244 / BCRC 80197 / JCM 7670 / NBRC 15755 / NCIMB 13165 / 161)</name>
    <dbReference type="NCBI Taxonomy" id="240015"/>
    <lineage>
        <taxon>Bacteria</taxon>
        <taxon>Pseudomonadati</taxon>
        <taxon>Acidobacteriota</taxon>
        <taxon>Terriglobia</taxon>
        <taxon>Terriglobales</taxon>
        <taxon>Acidobacteriaceae</taxon>
        <taxon>Acidobacterium</taxon>
    </lineage>
</organism>
<protein>
    <submittedName>
        <fullName evidence="1">Uncharacterized protein</fullName>
    </submittedName>
</protein>
<dbReference type="RefSeq" id="WP_015896319.1">
    <property type="nucleotide sequence ID" value="NC_012483.1"/>
</dbReference>
<dbReference type="STRING" id="240015.ACP_1167"/>
<proteinExistence type="predicted"/>
<accession>C1F4P7</accession>